<dbReference type="EMBL" id="JAKEKT020000088">
    <property type="protein sequence ID" value="KAL1637600.1"/>
    <property type="molecule type" value="Genomic_DNA"/>
</dbReference>
<evidence type="ECO:0000313" key="3">
    <source>
        <dbReference type="EMBL" id="KAL1637600.1"/>
    </source>
</evidence>
<gene>
    <name evidence="3" type="ORF">SLS58_009273</name>
</gene>
<feature type="region of interest" description="Disordered" evidence="1">
    <location>
        <begin position="154"/>
        <end position="182"/>
    </location>
</feature>
<evidence type="ECO:0000313" key="4">
    <source>
        <dbReference type="Proteomes" id="UP001521184"/>
    </source>
</evidence>
<feature type="compositionally biased region" description="Low complexity" evidence="1">
    <location>
        <begin position="64"/>
        <end position="76"/>
    </location>
</feature>
<dbReference type="Proteomes" id="UP001521184">
    <property type="component" value="Unassembled WGS sequence"/>
</dbReference>
<comment type="caution">
    <text evidence="3">The sequence shown here is derived from an EMBL/GenBank/DDBJ whole genome shotgun (WGS) entry which is preliminary data.</text>
</comment>
<evidence type="ECO:0000256" key="1">
    <source>
        <dbReference type="SAM" id="MobiDB-lite"/>
    </source>
</evidence>
<evidence type="ECO:0000256" key="2">
    <source>
        <dbReference type="SAM" id="SignalP"/>
    </source>
</evidence>
<keyword evidence="2" id="KW-0732">Signal</keyword>
<feature type="signal peptide" evidence="2">
    <location>
        <begin position="1"/>
        <end position="16"/>
    </location>
</feature>
<feature type="compositionally biased region" description="Acidic residues" evidence="1">
    <location>
        <begin position="110"/>
        <end position="132"/>
    </location>
</feature>
<name>A0ABR3TDG0_9PEZI</name>
<reference evidence="3 4" key="1">
    <citation type="journal article" date="2023" name="Plant Dis.">
        <title>First Report of Diplodia intermedia Causing Canker and Dieback Diseases on Apple Trees in Canada.</title>
        <authorList>
            <person name="Ellouze W."/>
            <person name="Ilyukhin E."/>
            <person name="Sulman M."/>
            <person name="Ali S."/>
        </authorList>
    </citation>
    <scope>NUCLEOTIDE SEQUENCE [LARGE SCALE GENOMIC DNA]</scope>
    <source>
        <strain evidence="3 4">M45-28</strain>
    </source>
</reference>
<protein>
    <submittedName>
        <fullName evidence="3">Uncharacterized protein</fullName>
    </submittedName>
</protein>
<feature type="region of interest" description="Disordered" evidence="1">
    <location>
        <begin position="51"/>
        <end position="139"/>
    </location>
</feature>
<sequence>MSDFLVTLELMELLLAARELIVASQEERQAALEVKATLASVDPLREERATLASVDPLREERVVSGSTGSSGEASGAGESGIGGGVGAGGAAEAGGYGGEGSVDGSSGSDDSGESDSGDDSEDSGDESEEGEDCGCSTPVISTTSFAVTPAPAATANVEGSTGSGSIYARGMTPLSTPTPTPTPVQFEGAGSKTTVSGLLVVGLGLLFTLF</sequence>
<keyword evidence="4" id="KW-1185">Reference proteome</keyword>
<organism evidence="3 4">
    <name type="scientific">Diplodia intermedia</name>
    <dbReference type="NCBI Taxonomy" id="856260"/>
    <lineage>
        <taxon>Eukaryota</taxon>
        <taxon>Fungi</taxon>
        <taxon>Dikarya</taxon>
        <taxon>Ascomycota</taxon>
        <taxon>Pezizomycotina</taxon>
        <taxon>Dothideomycetes</taxon>
        <taxon>Dothideomycetes incertae sedis</taxon>
        <taxon>Botryosphaeriales</taxon>
        <taxon>Botryosphaeriaceae</taxon>
        <taxon>Diplodia</taxon>
    </lineage>
</organism>
<proteinExistence type="predicted"/>
<accession>A0ABR3TDG0</accession>
<feature type="compositionally biased region" description="Gly residues" evidence="1">
    <location>
        <begin position="77"/>
        <end position="101"/>
    </location>
</feature>
<feature type="chain" id="PRO_5047404506" evidence="2">
    <location>
        <begin position="17"/>
        <end position="210"/>
    </location>
</feature>